<organism evidence="2 3">
    <name type="scientific">Stutzerimonas xanthomarina DSM 18231</name>
    <dbReference type="NCBI Taxonomy" id="1403346"/>
    <lineage>
        <taxon>Bacteria</taxon>
        <taxon>Pseudomonadati</taxon>
        <taxon>Pseudomonadota</taxon>
        <taxon>Gammaproteobacteria</taxon>
        <taxon>Pseudomonadales</taxon>
        <taxon>Pseudomonadaceae</taxon>
        <taxon>Stutzerimonas</taxon>
    </lineage>
</organism>
<gene>
    <name evidence="2" type="ORF">SAMN02744645_0458</name>
</gene>
<sequence length="254" mass="27808">MDGNTAHVVGRLLGLKCAPVLPRVTLTAMNVLSILRDAWFFYSRNLASIARLCLPLIVLESCTRLVVDHLFGKDAMPAQELLVGLIFYPLYIAALILFLDARSRGHAPPLREVLKRALPLWPSMAVLAGLGTLLIMLGAALFVLPGLWVMVKIAFAEYLLVLRGLTPLAALKESFLQTRGHFLLVFGCILVVLLPLWVLEAWLAAQFWAGETPPGLLAVLVDSAVGLVQLLATVVLFRCFMICSQPVIGRNEES</sequence>
<feature type="transmembrane region" description="Helical" evidence="1">
    <location>
        <begin position="79"/>
        <end position="99"/>
    </location>
</feature>
<feature type="transmembrane region" description="Helical" evidence="1">
    <location>
        <begin position="120"/>
        <end position="143"/>
    </location>
</feature>
<evidence type="ECO:0000313" key="3">
    <source>
        <dbReference type="Proteomes" id="UP000184000"/>
    </source>
</evidence>
<feature type="transmembrane region" description="Helical" evidence="1">
    <location>
        <begin position="149"/>
        <end position="170"/>
    </location>
</feature>
<feature type="transmembrane region" description="Helical" evidence="1">
    <location>
        <begin position="216"/>
        <end position="240"/>
    </location>
</feature>
<reference evidence="2 3" key="1">
    <citation type="submission" date="2016-11" db="EMBL/GenBank/DDBJ databases">
        <authorList>
            <person name="Jaros S."/>
            <person name="Januszkiewicz K."/>
            <person name="Wedrychowicz H."/>
        </authorList>
    </citation>
    <scope>NUCLEOTIDE SEQUENCE [LARGE SCALE GENOMIC DNA]</scope>
    <source>
        <strain evidence="2 3">DSM 18231</strain>
    </source>
</reference>
<proteinExistence type="predicted"/>
<evidence type="ECO:0000313" key="2">
    <source>
        <dbReference type="EMBL" id="SHG51724.1"/>
    </source>
</evidence>
<dbReference type="Proteomes" id="UP000184000">
    <property type="component" value="Unassembled WGS sequence"/>
</dbReference>
<dbReference type="AlphaFoldDB" id="A0A1M5KFL2"/>
<protein>
    <submittedName>
        <fullName evidence="2">Uncharacterized protein family (UPF0259)</fullName>
    </submittedName>
</protein>
<keyword evidence="1" id="KW-0812">Transmembrane</keyword>
<name>A0A1M5KFL2_9GAMM</name>
<keyword evidence="1" id="KW-0472">Membrane</keyword>
<dbReference type="EMBL" id="FQXA01000001">
    <property type="protein sequence ID" value="SHG51724.1"/>
    <property type="molecule type" value="Genomic_DNA"/>
</dbReference>
<dbReference type="Pfam" id="PF06790">
    <property type="entry name" value="UPF0259"/>
    <property type="match status" value="1"/>
</dbReference>
<keyword evidence="1" id="KW-1133">Transmembrane helix</keyword>
<evidence type="ECO:0000256" key="1">
    <source>
        <dbReference type="SAM" id="Phobius"/>
    </source>
</evidence>
<accession>A0A1M5KFL2</accession>
<feature type="transmembrane region" description="Helical" evidence="1">
    <location>
        <begin position="182"/>
        <end position="204"/>
    </location>
</feature>